<comment type="caution">
    <text evidence="1">The sequence shown here is derived from an EMBL/GenBank/DDBJ whole genome shotgun (WGS) entry which is preliminary data.</text>
</comment>
<accession>A0ACC2S7K5</accession>
<organism evidence="1 2">
    <name type="scientific">Entomophthora muscae</name>
    <dbReference type="NCBI Taxonomy" id="34485"/>
    <lineage>
        <taxon>Eukaryota</taxon>
        <taxon>Fungi</taxon>
        <taxon>Fungi incertae sedis</taxon>
        <taxon>Zoopagomycota</taxon>
        <taxon>Entomophthoromycotina</taxon>
        <taxon>Entomophthoromycetes</taxon>
        <taxon>Entomophthorales</taxon>
        <taxon>Entomophthoraceae</taxon>
        <taxon>Entomophthora</taxon>
    </lineage>
</organism>
<evidence type="ECO:0000313" key="2">
    <source>
        <dbReference type="Proteomes" id="UP001165960"/>
    </source>
</evidence>
<proteinExistence type="predicted"/>
<keyword evidence="2" id="KW-1185">Reference proteome</keyword>
<dbReference type="Proteomes" id="UP001165960">
    <property type="component" value="Unassembled WGS sequence"/>
</dbReference>
<evidence type="ECO:0000313" key="1">
    <source>
        <dbReference type="EMBL" id="KAJ9058274.1"/>
    </source>
</evidence>
<dbReference type="EMBL" id="QTSX02005732">
    <property type="protein sequence ID" value="KAJ9058274.1"/>
    <property type="molecule type" value="Genomic_DNA"/>
</dbReference>
<name>A0ACC2S7K5_9FUNG</name>
<gene>
    <name evidence="1" type="ORF">DSO57_1013964</name>
</gene>
<sequence length="274" mass="30434">MDYQSGPSPGQASSFIPPTPPPIPLPYNQDRHRQCLIKCMVHRVVFSFLPYILLFPCKTPNQPAQSPALQLVETVEPVTMDYQSGPSPGQASSFIPPTPPPIPLPSAEVIPYDHSRYGMVILTIISLAEVAVPHLGAYCPLAAGMLYLSCSLPFMYWALVLQYPDGWTPPMLPWYSPIPGHDSRSFKIEELDSFECIKDLSEMGLPDQVEAAAYVITPLADLSSLNDTEREQASTLFEKYRCIFSEDNFDLGCVNEVTYYIDTGDNKPVCLQPI</sequence>
<protein>
    <submittedName>
        <fullName evidence="1">Uncharacterized protein</fullName>
    </submittedName>
</protein>
<reference evidence="1" key="1">
    <citation type="submission" date="2022-04" db="EMBL/GenBank/DDBJ databases">
        <title>Genome of the entomopathogenic fungus Entomophthora muscae.</title>
        <authorList>
            <person name="Elya C."/>
            <person name="Lovett B.R."/>
            <person name="Lee E."/>
            <person name="Macias A.M."/>
            <person name="Hajek A.E."/>
            <person name="De Bivort B.L."/>
            <person name="Kasson M.T."/>
            <person name="De Fine Licht H.H."/>
            <person name="Stajich J.E."/>
        </authorList>
    </citation>
    <scope>NUCLEOTIDE SEQUENCE</scope>
    <source>
        <strain evidence="1">Berkeley</strain>
    </source>
</reference>